<gene>
    <name evidence="2" type="ORF">ASCRUDRAFT_5891</name>
</gene>
<dbReference type="RefSeq" id="XP_020050302.1">
    <property type="nucleotide sequence ID" value="XM_020191219.1"/>
</dbReference>
<dbReference type="InParanoid" id="A0A1D2VR02"/>
<sequence length="264" mass="30109">MLRYSKPFSSNLLKNARFVSSPLKTVKPFYAQNLRFNQKKYYSNNAANTSKSPTGIVLSILFISVASCFAVYYTAKSLENPSKSKITESDLQDHINGLKRKKTMFQAFEVNIDLLPGENLKKDDVKKIVGDSVFVIDPPELINRERAQGLDAFYGPFLIELQERNAPIPAAVTVNIIGKEIKKIKKEQENDESDKILKFLVINFPQDLEQSIKFERDVKTADSIIKVEDIKNDVGNKVFQYFETVDKIKTVQKIKNLGNIYKKD</sequence>
<dbReference type="EMBL" id="KV454475">
    <property type="protein sequence ID" value="ODV63995.1"/>
    <property type="molecule type" value="Genomic_DNA"/>
</dbReference>
<evidence type="ECO:0008006" key="4">
    <source>
        <dbReference type="Google" id="ProtNLM"/>
    </source>
</evidence>
<name>A0A1D2VR02_9ASCO</name>
<dbReference type="FunCoup" id="A0A1D2VR02">
    <property type="interactions" value="16"/>
</dbReference>
<protein>
    <recommendedName>
        <fullName evidence="4">Altered inheritance of mitochondria protein 36, mitochondrial</fullName>
    </recommendedName>
</protein>
<dbReference type="AlphaFoldDB" id="A0A1D2VR02"/>
<keyword evidence="1" id="KW-1133">Transmembrane helix</keyword>
<evidence type="ECO:0000313" key="3">
    <source>
        <dbReference type="Proteomes" id="UP000095038"/>
    </source>
</evidence>
<keyword evidence="3" id="KW-1185">Reference proteome</keyword>
<evidence type="ECO:0000256" key="1">
    <source>
        <dbReference type="SAM" id="Phobius"/>
    </source>
</evidence>
<feature type="transmembrane region" description="Helical" evidence="1">
    <location>
        <begin position="56"/>
        <end position="75"/>
    </location>
</feature>
<evidence type="ECO:0000313" key="2">
    <source>
        <dbReference type="EMBL" id="ODV63995.1"/>
    </source>
</evidence>
<dbReference type="OrthoDB" id="4081130at2759"/>
<organism evidence="2 3">
    <name type="scientific">Ascoidea rubescens DSM 1968</name>
    <dbReference type="NCBI Taxonomy" id="1344418"/>
    <lineage>
        <taxon>Eukaryota</taxon>
        <taxon>Fungi</taxon>
        <taxon>Dikarya</taxon>
        <taxon>Ascomycota</taxon>
        <taxon>Saccharomycotina</taxon>
        <taxon>Saccharomycetes</taxon>
        <taxon>Ascoideaceae</taxon>
        <taxon>Ascoidea</taxon>
    </lineage>
</organism>
<dbReference type="Proteomes" id="UP000095038">
    <property type="component" value="Unassembled WGS sequence"/>
</dbReference>
<dbReference type="GeneID" id="30964855"/>
<keyword evidence="1" id="KW-0472">Membrane</keyword>
<proteinExistence type="predicted"/>
<keyword evidence="1" id="KW-0812">Transmembrane</keyword>
<accession>A0A1D2VR02</accession>
<reference evidence="3" key="1">
    <citation type="submission" date="2016-05" db="EMBL/GenBank/DDBJ databases">
        <title>Comparative genomics of biotechnologically important yeasts.</title>
        <authorList>
            <consortium name="DOE Joint Genome Institute"/>
            <person name="Riley R."/>
            <person name="Haridas S."/>
            <person name="Wolfe K.H."/>
            <person name="Lopes M.R."/>
            <person name="Hittinger C.T."/>
            <person name="Goker M."/>
            <person name="Salamov A."/>
            <person name="Wisecaver J."/>
            <person name="Long T.M."/>
            <person name="Aerts A.L."/>
            <person name="Barry K."/>
            <person name="Choi C."/>
            <person name="Clum A."/>
            <person name="Coughlan A.Y."/>
            <person name="Deshpande S."/>
            <person name="Douglass A.P."/>
            <person name="Hanson S.J."/>
            <person name="Klenk H.-P."/>
            <person name="Labutti K."/>
            <person name="Lapidus A."/>
            <person name="Lindquist E."/>
            <person name="Lipzen A."/>
            <person name="Meier-Kolthoff J.P."/>
            <person name="Ohm R.A."/>
            <person name="Otillar R.P."/>
            <person name="Pangilinan J."/>
            <person name="Peng Y."/>
            <person name="Rokas A."/>
            <person name="Rosa C.A."/>
            <person name="Scheuner C."/>
            <person name="Sibirny A.A."/>
            <person name="Slot J.C."/>
            <person name="Stielow J.B."/>
            <person name="Sun H."/>
            <person name="Kurtzman C.P."/>
            <person name="Blackwell M."/>
            <person name="Grigoriev I.V."/>
            <person name="Jeffries T.W."/>
        </authorList>
    </citation>
    <scope>NUCLEOTIDE SEQUENCE [LARGE SCALE GENOMIC DNA]</scope>
    <source>
        <strain evidence="3">DSM 1968</strain>
    </source>
</reference>